<feature type="region of interest" description="Disordered" evidence="1">
    <location>
        <begin position="189"/>
        <end position="254"/>
    </location>
</feature>
<dbReference type="OrthoDB" id="2446954at2759"/>
<accession>A0A9P6R331</accession>
<protein>
    <recommendedName>
        <fullName evidence="5">Pal1-domain-containing protein</fullName>
    </recommendedName>
</protein>
<feature type="chain" id="PRO_5040247804" description="Pal1-domain-containing protein" evidence="2">
    <location>
        <begin position="20"/>
        <end position="412"/>
    </location>
</feature>
<feature type="region of interest" description="Disordered" evidence="1">
    <location>
        <begin position="329"/>
        <end position="412"/>
    </location>
</feature>
<keyword evidence="2" id="KW-0732">Signal</keyword>
<feature type="signal peptide" evidence="2">
    <location>
        <begin position="1"/>
        <end position="19"/>
    </location>
</feature>
<gene>
    <name evidence="3" type="ORF">BGZ97_011713</name>
</gene>
<organism evidence="3 4">
    <name type="scientific">Linnemannia gamsii</name>
    <dbReference type="NCBI Taxonomy" id="64522"/>
    <lineage>
        <taxon>Eukaryota</taxon>
        <taxon>Fungi</taxon>
        <taxon>Fungi incertae sedis</taxon>
        <taxon>Mucoromycota</taxon>
        <taxon>Mortierellomycotina</taxon>
        <taxon>Mortierellomycetes</taxon>
        <taxon>Mortierellales</taxon>
        <taxon>Mortierellaceae</taxon>
        <taxon>Linnemannia</taxon>
    </lineage>
</organism>
<keyword evidence="4" id="KW-1185">Reference proteome</keyword>
<evidence type="ECO:0000256" key="1">
    <source>
        <dbReference type="SAM" id="MobiDB-lite"/>
    </source>
</evidence>
<dbReference type="EMBL" id="JAAAIN010000690">
    <property type="protein sequence ID" value="KAG0311663.1"/>
    <property type="molecule type" value="Genomic_DNA"/>
</dbReference>
<feature type="compositionally biased region" description="Polar residues" evidence="1">
    <location>
        <begin position="243"/>
        <end position="253"/>
    </location>
</feature>
<feature type="compositionally biased region" description="Basic residues" evidence="1">
    <location>
        <begin position="338"/>
        <end position="364"/>
    </location>
</feature>
<evidence type="ECO:0008006" key="5">
    <source>
        <dbReference type="Google" id="ProtNLM"/>
    </source>
</evidence>
<name>A0A9P6R331_9FUNG</name>
<sequence length="412" mass="45859">MKIHFISLPLLLGATAALGSGSSLNTDNSHGNCLFRVDYNGNSSARKEGELFGLQRRSLVNSPLGSDKTNIQNINDNSNHAQTMSTHGNTHTTTTTITRIHKEPSPEAEQWIRQSGFFNHHVSGPLSAVPVVVSNGQDADEHGRLLDRRGLLWGRSATTISNVNDNSQSTKTYNYRGNMSKKITKVISKAKDNTGSPGHSYRFDKREEKEEMEMLDNPGSRIQSPRRRTLYKFDSTHRPHPQPQDQGDDTGSNLIDKRATTTTLTTTTTTAIVEFEDDDKVKKSKKVDDIARRNLVTIQIITQNTNTNTNGHSIDNSSSNNNNVYPVKVIQQGNNNDKKKKRKNKGPPHHRPSPPVSKKSKKPVARSNQPKSHGTKYNQSPKKSMHATKSSNGTKKTNNKSRRSHDARQKTN</sequence>
<dbReference type="Proteomes" id="UP000823405">
    <property type="component" value="Unassembled WGS sequence"/>
</dbReference>
<evidence type="ECO:0000313" key="4">
    <source>
        <dbReference type="Proteomes" id="UP000823405"/>
    </source>
</evidence>
<reference evidence="3" key="1">
    <citation type="journal article" date="2020" name="Fungal Divers.">
        <title>Resolving the Mortierellaceae phylogeny through synthesis of multi-gene phylogenetics and phylogenomics.</title>
        <authorList>
            <person name="Vandepol N."/>
            <person name="Liber J."/>
            <person name="Desiro A."/>
            <person name="Na H."/>
            <person name="Kennedy M."/>
            <person name="Barry K."/>
            <person name="Grigoriev I.V."/>
            <person name="Miller A.N."/>
            <person name="O'Donnell K."/>
            <person name="Stajich J.E."/>
            <person name="Bonito G."/>
        </authorList>
    </citation>
    <scope>NUCLEOTIDE SEQUENCE</scope>
    <source>
        <strain evidence="3">NVP60</strain>
    </source>
</reference>
<evidence type="ECO:0000313" key="3">
    <source>
        <dbReference type="EMBL" id="KAG0311663.1"/>
    </source>
</evidence>
<proteinExistence type="predicted"/>
<feature type="compositionally biased region" description="Polar residues" evidence="1">
    <location>
        <begin position="368"/>
        <end position="382"/>
    </location>
</feature>
<dbReference type="AlphaFoldDB" id="A0A9P6R331"/>
<evidence type="ECO:0000256" key="2">
    <source>
        <dbReference type="SAM" id="SignalP"/>
    </source>
</evidence>
<comment type="caution">
    <text evidence="3">The sequence shown here is derived from an EMBL/GenBank/DDBJ whole genome shotgun (WGS) entry which is preliminary data.</text>
</comment>